<accession>A0A4R4V2A7</accession>
<protein>
    <submittedName>
        <fullName evidence="2">Uncharacterized protein</fullName>
    </submittedName>
</protein>
<dbReference type="Proteomes" id="UP000294744">
    <property type="component" value="Unassembled WGS sequence"/>
</dbReference>
<name>A0A4R4V2A7_9PSEU</name>
<dbReference type="OrthoDB" id="7276387at2"/>
<gene>
    <name evidence="2" type="ORF">E1161_04235</name>
</gene>
<dbReference type="RefSeq" id="WP_132619782.1">
    <property type="nucleotide sequence ID" value="NZ_SMKV01000004.1"/>
</dbReference>
<feature type="coiled-coil region" evidence="1">
    <location>
        <begin position="173"/>
        <end position="200"/>
    </location>
</feature>
<keyword evidence="3" id="KW-1185">Reference proteome</keyword>
<dbReference type="EMBL" id="SMKV01000004">
    <property type="protein sequence ID" value="TDC95403.1"/>
    <property type="molecule type" value="Genomic_DNA"/>
</dbReference>
<keyword evidence="1" id="KW-0175">Coiled coil</keyword>
<reference evidence="2 3" key="1">
    <citation type="submission" date="2019-03" db="EMBL/GenBank/DDBJ databases">
        <title>Draft genome sequences of novel Actinobacteria.</title>
        <authorList>
            <person name="Sahin N."/>
            <person name="Ay H."/>
            <person name="Saygin H."/>
        </authorList>
    </citation>
    <scope>NUCLEOTIDE SEQUENCE [LARGE SCALE GENOMIC DNA]</scope>
    <source>
        <strain evidence="2 3">16K404</strain>
    </source>
</reference>
<evidence type="ECO:0000313" key="2">
    <source>
        <dbReference type="EMBL" id="TDC95403.1"/>
    </source>
</evidence>
<comment type="caution">
    <text evidence="2">The sequence shown here is derived from an EMBL/GenBank/DDBJ whole genome shotgun (WGS) entry which is preliminary data.</text>
</comment>
<proteinExistence type="predicted"/>
<sequence length="203" mass="22176">MVSDTAVQLDHDERHLWVRAPHHRGFAAARKLGGEFDGATKSWTFDIGHADEVAALCREIYGTDGTPGQLVTITVDLDAYRKHADDPGELYITGRRVLRRPSRDAPVRYGPDITVATGGFPASGGTHRLPRLEAARGTILEVRDVPAAHPDLTKDGIAVLDQARDIAALHAERALLIERITEIDAQLAEAQHERDDEQEGTAP</sequence>
<organism evidence="2 3">
    <name type="scientific">Saccharopolyspora aridisoli</name>
    <dbReference type="NCBI Taxonomy" id="2530385"/>
    <lineage>
        <taxon>Bacteria</taxon>
        <taxon>Bacillati</taxon>
        <taxon>Actinomycetota</taxon>
        <taxon>Actinomycetes</taxon>
        <taxon>Pseudonocardiales</taxon>
        <taxon>Pseudonocardiaceae</taxon>
        <taxon>Saccharopolyspora</taxon>
    </lineage>
</organism>
<dbReference type="AlphaFoldDB" id="A0A4R4V2A7"/>
<evidence type="ECO:0000256" key="1">
    <source>
        <dbReference type="SAM" id="Coils"/>
    </source>
</evidence>
<evidence type="ECO:0000313" key="3">
    <source>
        <dbReference type="Proteomes" id="UP000294744"/>
    </source>
</evidence>